<protein>
    <submittedName>
        <fullName evidence="3">Uncharacterized protein</fullName>
    </submittedName>
</protein>
<feature type="transmembrane region" description="Helical" evidence="2">
    <location>
        <begin position="210"/>
        <end position="231"/>
    </location>
</feature>
<evidence type="ECO:0000256" key="2">
    <source>
        <dbReference type="SAM" id="Phobius"/>
    </source>
</evidence>
<evidence type="ECO:0000256" key="1">
    <source>
        <dbReference type="SAM" id="MobiDB-lite"/>
    </source>
</evidence>
<gene>
    <name evidence="3" type="ORF">ENH_00002520</name>
</gene>
<sequence length="298" mass="32281">MNWLAVLSLYISLGGLHSTLGVAGAALGGREFAAVPADTKEHSSFAENSGEYHILTRREVAAPPQKDILGSPWAAHDKQKWASKNKAGNANKNSATEYSYSLIGVPDVEGSEQIATRSESGGAPAGDSRLSVGELSEKKQEGQNLVLLDDPLYPLLFLPKAPRVLGAKVFVVGLLFLLLSVWISYERDESVTGGPAHVLARFANLDREDIASVASTLLAVLGIICLFSAVYRHFSSVRDQQNWIRRAEEGIEATWRLHRNREHILGRHGNSQISFADAVEVQQDLGAEGGQMPVDGKM</sequence>
<dbReference type="OrthoDB" id="348741at2759"/>
<dbReference type="GeneID" id="25470447"/>
<name>U6MG75_9EIME</name>
<reference evidence="3" key="2">
    <citation type="submission" date="2013-10" db="EMBL/GenBank/DDBJ databases">
        <authorList>
            <person name="Aslett M."/>
        </authorList>
    </citation>
    <scope>NUCLEOTIDE SEQUENCE [LARGE SCALE GENOMIC DNA]</scope>
    <source>
        <strain evidence="3">Houghton</strain>
    </source>
</reference>
<dbReference type="VEuPathDB" id="ToxoDB:ENH_00002520"/>
<keyword evidence="4" id="KW-1185">Reference proteome</keyword>
<dbReference type="RefSeq" id="XP_013439410.1">
    <property type="nucleotide sequence ID" value="XM_013583956.1"/>
</dbReference>
<feature type="transmembrane region" description="Helical" evidence="2">
    <location>
        <begin position="165"/>
        <end position="185"/>
    </location>
</feature>
<feature type="region of interest" description="Disordered" evidence="1">
    <location>
        <begin position="113"/>
        <end position="134"/>
    </location>
</feature>
<keyword evidence="2" id="KW-0472">Membrane</keyword>
<organism evidence="3 4">
    <name type="scientific">Eimeria necatrix</name>
    <dbReference type="NCBI Taxonomy" id="51315"/>
    <lineage>
        <taxon>Eukaryota</taxon>
        <taxon>Sar</taxon>
        <taxon>Alveolata</taxon>
        <taxon>Apicomplexa</taxon>
        <taxon>Conoidasida</taxon>
        <taxon>Coccidia</taxon>
        <taxon>Eucoccidiorida</taxon>
        <taxon>Eimeriorina</taxon>
        <taxon>Eimeriidae</taxon>
        <taxon>Eimeria</taxon>
    </lineage>
</organism>
<proteinExistence type="predicted"/>
<dbReference type="EMBL" id="HG722335">
    <property type="protein sequence ID" value="CDJ62048.1"/>
    <property type="molecule type" value="Genomic_DNA"/>
</dbReference>
<dbReference type="Proteomes" id="UP000030754">
    <property type="component" value="Unassembled WGS sequence"/>
</dbReference>
<keyword evidence="2" id="KW-1133">Transmembrane helix</keyword>
<accession>U6MG75</accession>
<evidence type="ECO:0000313" key="4">
    <source>
        <dbReference type="Proteomes" id="UP000030754"/>
    </source>
</evidence>
<evidence type="ECO:0000313" key="3">
    <source>
        <dbReference type="EMBL" id="CDJ62048.1"/>
    </source>
</evidence>
<keyword evidence="2" id="KW-0812">Transmembrane</keyword>
<reference evidence="3" key="1">
    <citation type="submission" date="2013-10" db="EMBL/GenBank/DDBJ databases">
        <title>Genomic analysis of the causative agents of coccidiosis in chickens.</title>
        <authorList>
            <person name="Reid A.J."/>
            <person name="Blake D."/>
            <person name="Billington K."/>
            <person name="Browne H."/>
            <person name="Dunn M."/>
            <person name="Hung S."/>
            <person name="Kawahara F."/>
            <person name="Miranda-Saavedra D."/>
            <person name="Mourier T."/>
            <person name="Nagra H."/>
            <person name="Otto T.D."/>
            <person name="Rawlings N."/>
            <person name="Sanchez A."/>
            <person name="Sanders M."/>
            <person name="Subramaniam C."/>
            <person name="Tay Y."/>
            <person name="Dear P."/>
            <person name="Doerig C."/>
            <person name="Gruber A."/>
            <person name="Parkinson J."/>
            <person name="Shirley M."/>
            <person name="Wan K.L."/>
            <person name="Berriman M."/>
            <person name="Tomley F."/>
            <person name="Pain A."/>
        </authorList>
    </citation>
    <scope>NUCLEOTIDE SEQUENCE [LARGE SCALE GENOMIC DNA]</scope>
    <source>
        <strain evidence="3">Houghton</strain>
    </source>
</reference>
<dbReference type="AlphaFoldDB" id="U6MG75"/>